<protein>
    <submittedName>
        <fullName evidence="1">Glycosyltransferase family protein</fullName>
    </submittedName>
</protein>
<dbReference type="Gene3D" id="3.90.550.10">
    <property type="entry name" value="Spore Coat Polysaccharide Biosynthesis Protein SpsA, Chain A"/>
    <property type="match status" value="1"/>
</dbReference>
<reference evidence="1 2" key="1">
    <citation type="journal article" date="2020" name="ISME J.">
        <title>Comparative genomics reveals insights into cyanobacterial evolution and habitat adaptation.</title>
        <authorList>
            <person name="Chen M.Y."/>
            <person name="Teng W.K."/>
            <person name="Zhao L."/>
            <person name="Hu C.X."/>
            <person name="Zhou Y.K."/>
            <person name="Han B.P."/>
            <person name="Song L.R."/>
            <person name="Shu W.S."/>
        </authorList>
    </citation>
    <scope>NUCLEOTIDE SEQUENCE [LARGE SCALE GENOMIC DNA]</scope>
    <source>
        <strain evidence="1 2">FACHB-1040</strain>
    </source>
</reference>
<organism evidence="1 2">
    <name type="scientific">Aphanizomenon flos-aquae FACHB-1040</name>
    <dbReference type="NCBI Taxonomy" id="2692887"/>
    <lineage>
        <taxon>Bacteria</taxon>
        <taxon>Bacillati</taxon>
        <taxon>Cyanobacteriota</taxon>
        <taxon>Cyanophyceae</taxon>
        <taxon>Nostocales</taxon>
        <taxon>Aphanizomenonaceae</taxon>
        <taxon>Aphanizomenon</taxon>
    </lineage>
</organism>
<dbReference type="RefSeq" id="WP_190383916.1">
    <property type="nucleotide sequence ID" value="NZ_JACJQT010000058.1"/>
</dbReference>
<comment type="caution">
    <text evidence="1">The sequence shown here is derived from an EMBL/GenBank/DDBJ whole genome shotgun (WGS) entry which is preliminary data.</text>
</comment>
<dbReference type="SUPFAM" id="SSF53448">
    <property type="entry name" value="Nucleotide-diphospho-sugar transferases"/>
    <property type="match status" value="1"/>
</dbReference>
<dbReference type="InterPro" id="IPR003329">
    <property type="entry name" value="Cytidylyl_trans"/>
</dbReference>
<evidence type="ECO:0000313" key="1">
    <source>
        <dbReference type="EMBL" id="MBD2280317.1"/>
    </source>
</evidence>
<evidence type="ECO:0000313" key="2">
    <source>
        <dbReference type="Proteomes" id="UP000606721"/>
    </source>
</evidence>
<dbReference type="Proteomes" id="UP000606721">
    <property type="component" value="Unassembled WGS sequence"/>
</dbReference>
<dbReference type="CDD" id="cd02518">
    <property type="entry name" value="GT2_SpsF"/>
    <property type="match status" value="1"/>
</dbReference>
<name>A0ABR8C0C0_APHFL</name>
<dbReference type="Pfam" id="PF02348">
    <property type="entry name" value="CTP_transf_3"/>
    <property type="match status" value="1"/>
</dbReference>
<dbReference type="InterPro" id="IPR029044">
    <property type="entry name" value="Nucleotide-diphossugar_trans"/>
</dbReference>
<dbReference type="PANTHER" id="PTHR42866:SF1">
    <property type="entry name" value="SPORE COAT POLYSACCHARIDE BIOSYNTHESIS PROTEIN SPSF"/>
    <property type="match status" value="1"/>
</dbReference>
<proteinExistence type="predicted"/>
<dbReference type="PANTHER" id="PTHR42866">
    <property type="entry name" value="3-DEOXY-MANNO-OCTULOSONATE CYTIDYLYLTRANSFERASE"/>
    <property type="match status" value="1"/>
</dbReference>
<keyword evidence="2" id="KW-1185">Reference proteome</keyword>
<accession>A0ABR8C0C0</accession>
<dbReference type="EMBL" id="JACJQT010000058">
    <property type="protein sequence ID" value="MBD2280317.1"/>
    <property type="molecule type" value="Genomic_DNA"/>
</dbReference>
<sequence length="256" mass="29784">MIIAVLQARLSSSRLPGKVLKPILDQPMLALQIERIKRSQLIDQLVVATSNSPEDEQISKLCQEIEVVCFRGSLDDVLERVYQAAKPYSPTYLVRLTGDCPLCDPELIDQVIKFHVDGNYDYSSNCLIPTYPDGLDVEICRFQCLEIAEKEATLPSHREHVTPFINQQPDRFKLGNYQHDQDLSYLRWTVDELADFELVRQIYTNLYPQNPSFNMRDILDWLYQHPEWQTHNSKYERNEGFTKSLLADQEFIVQTN</sequence>
<gene>
    <name evidence="1" type="ORF">H6F99_19200</name>
</gene>